<dbReference type="CDD" id="cd01174">
    <property type="entry name" value="ribokinase"/>
    <property type="match status" value="1"/>
</dbReference>
<evidence type="ECO:0000313" key="12">
    <source>
        <dbReference type="Proteomes" id="UP000193498"/>
    </source>
</evidence>
<evidence type="ECO:0000313" key="11">
    <source>
        <dbReference type="EMBL" id="ORX96420.1"/>
    </source>
</evidence>
<name>A0A1Y1YEF3_9FUNG</name>
<keyword evidence="6 9" id="KW-0460">Magnesium</keyword>
<dbReference type="InterPro" id="IPR029056">
    <property type="entry name" value="Ribokinase-like"/>
</dbReference>
<comment type="cofactor">
    <cofactor evidence="9">
        <name>Mg(2+)</name>
        <dbReference type="ChEBI" id="CHEBI:18420"/>
    </cofactor>
    <text evidence="9">Requires a divalent cation, most likely magnesium in vivo, as an electrophilic catalyst to aid phosphoryl group transfer. It is the chelate of the metal and the nucleotide that is the actual substrate.</text>
</comment>
<comment type="catalytic activity">
    <reaction evidence="9">
        <text>D-ribose + ATP = D-ribose 5-phosphate + ADP + H(+)</text>
        <dbReference type="Rhea" id="RHEA:13697"/>
        <dbReference type="ChEBI" id="CHEBI:15378"/>
        <dbReference type="ChEBI" id="CHEBI:30616"/>
        <dbReference type="ChEBI" id="CHEBI:47013"/>
        <dbReference type="ChEBI" id="CHEBI:78346"/>
        <dbReference type="ChEBI" id="CHEBI:456216"/>
        <dbReference type="EC" id="2.7.1.15"/>
    </reaction>
</comment>
<feature type="binding site" evidence="9">
    <location>
        <position position="139"/>
    </location>
    <ligand>
        <name>substrate</name>
    </ligand>
</feature>
<evidence type="ECO:0000259" key="10">
    <source>
        <dbReference type="Pfam" id="PF00294"/>
    </source>
</evidence>
<dbReference type="EMBL" id="MCFE01000155">
    <property type="protein sequence ID" value="ORX96420.1"/>
    <property type="molecule type" value="Genomic_DNA"/>
</dbReference>
<keyword evidence="1 9" id="KW-0808">Transferase</keyword>
<accession>A0A1Y1YEF3</accession>
<proteinExistence type="inferred from homology"/>
<dbReference type="GO" id="GO:0005737">
    <property type="term" value="C:cytoplasm"/>
    <property type="evidence" value="ECO:0007669"/>
    <property type="project" value="UniProtKB-SubCell"/>
</dbReference>
<dbReference type="GO" id="GO:0005524">
    <property type="term" value="F:ATP binding"/>
    <property type="evidence" value="ECO:0007669"/>
    <property type="project" value="UniProtKB-UniRule"/>
</dbReference>
<dbReference type="InterPro" id="IPR002139">
    <property type="entry name" value="Ribo/fructo_kinase"/>
</dbReference>
<dbReference type="InterPro" id="IPR011877">
    <property type="entry name" value="Ribokinase"/>
</dbReference>
<dbReference type="PRINTS" id="PR00990">
    <property type="entry name" value="RIBOKINASE"/>
</dbReference>
<dbReference type="STRING" id="1314790.A0A1Y1YEF3"/>
<dbReference type="GO" id="GO:0005634">
    <property type="term" value="C:nucleus"/>
    <property type="evidence" value="ECO:0007669"/>
    <property type="project" value="UniProtKB-SubCell"/>
</dbReference>
<dbReference type="PANTHER" id="PTHR10584:SF166">
    <property type="entry name" value="RIBOKINASE"/>
    <property type="match status" value="1"/>
</dbReference>
<comment type="activity regulation">
    <text evidence="9">Activated by a monovalent cation that binds near, but not in, the active site. The most likely occupant of the site in vivo is potassium. Ion binding induces a conformational change that may alter substrate affinity.</text>
</comment>
<dbReference type="PANTHER" id="PTHR10584">
    <property type="entry name" value="SUGAR KINASE"/>
    <property type="match status" value="1"/>
</dbReference>
<feature type="binding site" evidence="9">
    <location>
        <position position="299"/>
    </location>
    <ligand>
        <name>K(+)</name>
        <dbReference type="ChEBI" id="CHEBI:29103"/>
    </ligand>
</feature>
<feature type="binding site" evidence="9">
    <location>
        <position position="256"/>
    </location>
    <ligand>
        <name>K(+)</name>
        <dbReference type="ChEBI" id="CHEBI:29103"/>
    </ligand>
</feature>
<keyword evidence="2 9" id="KW-0479">Metal-binding</keyword>
<comment type="subcellular location">
    <subcellularLocation>
        <location evidence="9">Cytoplasm</location>
    </subcellularLocation>
    <subcellularLocation>
        <location evidence="9">Nucleus</location>
    </subcellularLocation>
</comment>
<dbReference type="UniPathway" id="UPA00916">
    <property type="reaction ID" value="UER00889"/>
</dbReference>
<keyword evidence="3 9" id="KW-0547">Nucleotide-binding</keyword>
<dbReference type="GO" id="GO:0004747">
    <property type="term" value="F:ribokinase activity"/>
    <property type="evidence" value="ECO:0007669"/>
    <property type="project" value="UniProtKB-UniRule"/>
</dbReference>
<keyword evidence="9" id="KW-0963">Cytoplasm</keyword>
<comment type="caution">
    <text evidence="9">Lacks conserved residue(s) required for the propagation of feature annotation.</text>
</comment>
<sequence length="310" mass="33783">MPKILCLGSVNIDTIYFLPGQLVIGETVSSHRQFIGAGGKGANQCAALAKAGAEVYMGGKIGKDGVWIKEKLESMGVNTKYLLEDEMESTGRTVIMNSASSKENTVVFYPGTNYRLTEENIQEIFNPFHRGDWLLLQDEVNMGSEIVALGKKKGMTVVFNAAPINRRITQLYPLNLVDVLILNEIEARGLYFEVANEELGSSSYGLLITKCYDRYPNLRGIVITLGSDGVIADFKMPPYGKSQTFAIPAVKTEVKDTTAAGDTFIGYLVATLARNDLHDVEQALIQGVKAASVAVSREGAMDSIPNREEV</sequence>
<feature type="binding site" evidence="9">
    <location>
        <position position="297"/>
    </location>
    <ligand>
        <name>K(+)</name>
        <dbReference type="ChEBI" id="CHEBI:29103"/>
    </ligand>
</feature>
<feature type="active site" description="Proton acceptor" evidence="9">
    <location>
        <position position="262"/>
    </location>
</feature>
<dbReference type="SUPFAM" id="SSF53613">
    <property type="entry name" value="Ribokinase-like"/>
    <property type="match status" value="1"/>
</dbReference>
<protein>
    <recommendedName>
        <fullName evidence="9">Ribokinase</fullName>
        <shortName evidence="9">RK</shortName>
        <ecNumber evidence="9">2.7.1.15</ecNumber>
    </recommendedName>
</protein>
<feature type="binding site" evidence="9">
    <location>
        <position position="262"/>
    </location>
    <ligand>
        <name>substrate</name>
    </ligand>
</feature>
<evidence type="ECO:0000256" key="5">
    <source>
        <dbReference type="ARBA" id="ARBA00022840"/>
    </source>
</evidence>
<evidence type="ECO:0000256" key="7">
    <source>
        <dbReference type="ARBA" id="ARBA00022958"/>
    </source>
</evidence>
<comment type="subunit">
    <text evidence="9">Homodimer.</text>
</comment>
<keyword evidence="12" id="KW-1185">Reference proteome</keyword>
<evidence type="ECO:0000256" key="9">
    <source>
        <dbReference type="HAMAP-Rule" id="MF_03215"/>
    </source>
</evidence>
<keyword evidence="8 9" id="KW-0119">Carbohydrate metabolism</keyword>
<feature type="binding site" evidence="9">
    <location>
        <begin position="224"/>
        <end position="229"/>
    </location>
    <ligand>
        <name>ATP</name>
        <dbReference type="ChEBI" id="CHEBI:30616"/>
    </ligand>
</feature>
<comment type="function">
    <text evidence="9">Catalyzes the phosphorylation of ribose at O-5 in a reaction requiring ATP and magnesium. The resulting D-ribose-5-phosphate can then be used either for sythesis of nucleotides, histidine, and tryptophan, or as a component of the pentose phosphate pathway.</text>
</comment>
<feature type="binding site" evidence="9">
    <location>
        <position position="183"/>
    </location>
    <ligand>
        <name>ATP</name>
        <dbReference type="ChEBI" id="CHEBI:30616"/>
    </ligand>
</feature>
<keyword evidence="4 9" id="KW-0418">Kinase</keyword>
<comment type="pathway">
    <text evidence="9">Carbohydrate metabolism; D-ribose degradation; D-ribose 5-phosphate from beta-D-ribopyranose: step 2/2.</text>
</comment>
<dbReference type="InParanoid" id="A0A1Y1YEF3"/>
<dbReference type="Gene3D" id="3.40.1190.20">
    <property type="match status" value="1"/>
</dbReference>
<dbReference type="EC" id="2.7.1.15" evidence="9"/>
<comment type="similarity">
    <text evidence="9">Belongs to the carbohydrate kinase PfkB family. Ribokinase subfamily.</text>
</comment>
<evidence type="ECO:0000256" key="8">
    <source>
        <dbReference type="ARBA" id="ARBA00023277"/>
    </source>
</evidence>
<keyword evidence="9" id="KW-0539">Nucleus</keyword>
<keyword evidence="5 9" id="KW-0067">ATP-binding</keyword>
<organism evidence="11 12">
    <name type="scientific">Basidiobolus meristosporus CBS 931.73</name>
    <dbReference type="NCBI Taxonomy" id="1314790"/>
    <lineage>
        <taxon>Eukaryota</taxon>
        <taxon>Fungi</taxon>
        <taxon>Fungi incertae sedis</taxon>
        <taxon>Zoopagomycota</taxon>
        <taxon>Entomophthoromycotina</taxon>
        <taxon>Basidiobolomycetes</taxon>
        <taxon>Basidiobolales</taxon>
        <taxon>Basidiobolaceae</taxon>
        <taxon>Basidiobolus</taxon>
    </lineage>
</organism>
<dbReference type="HAMAP" id="MF_01987">
    <property type="entry name" value="Ribokinase"/>
    <property type="match status" value="1"/>
</dbReference>
<dbReference type="InterPro" id="IPR011611">
    <property type="entry name" value="PfkB_dom"/>
</dbReference>
<dbReference type="FunCoup" id="A0A1Y1YEF3">
    <property type="interactions" value="152"/>
</dbReference>
<dbReference type="AlphaFoldDB" id="A0A1Y1YEF3"/>
<feature type="binding site" evidence="9">
    <location>
        <position position="303"/>
    </location>
    <ligand>
        <name>K(+)</name>
        <dbReference type="ChEBI" id="CHEBI:29103"/>
    </ligand>
</feature>
<feature type="binding site" evidence="9">
    <location>
        <begin position="11"/>
        <end position="13"/>
    </location>
    <ligand>
        <name>substrate</name>
    </ligand>
</feature>
<dbReference type="GO" id="GO:0046872">
    <property type="term" value="F:metal ion binding"/>
    <property type="evidence" value="ECO:0007669"/>
    <property type="project" value="UniProtKB-KW"/>
</dbReference>
<feature type="binding site" evidence="9">
    <location>
        <begin position="39"/>
        <end position="43"/>
    </location>
    <ligand>
        <name>substrate</name>
    </ligand>
</feature>
<feature type="binding site" evidence="9">
    <location>
        <begin position="261"/>
        <end position="262"/>
    </location>
    <ligand>
        <name>ATP</name>
        <dbReference type="ChEBI" id="CHEBI:30616"/>
    </ligand>
</feature>
<evidence type="ECO:0000256" key="6">
    <source>
        <dbReference type="ARBA" id="ARBA00022842"/>
    </source>
</evidence>
<evidence type="ECO:0000256" key="1">
    <source>
        <dbReference type="ARBA" id="ARBA00022679"/>
    </source>
</evidence>
<evidence type="ECO:0000256" key="3">
    <source>
        <dbReference type="ARBA" id="ARBA00022741"/>
    </source>
</evidence>
<keyword evidence="7 9" id="KW-0630">Potassium</keyword>
<dbReference type="Pfam" id="PF00294">
    <property type="entry name" value="PfkB"/>
    <property type="match status" value="1"/>
</dbReference>
<dbReference type="GO" id="GO:0019303">
    <property type="term" value="P:D-ribose catabolic process"/>
    <property type="evidence" value="ECO:0007669"/>
    <property type="project" value="UniProtKB-UniRule"/>
</dbReference>
<dbReference type="OrthoDB" id="415590at2759"/>
<comment type="caution">
    <text evidence="11">The sequence shown here is derived from an EMBL/GenBank/DDBJ whole genome shotgun (WGS) entry which is preliminary data.</text>
</comment>
<gene>
    <name evidence="11" type="ORF">K493DRAFT_259673</name>
</gene>
<evidence type="ECO:0000256" key="4">
    <source>
        <dbReference type="ARBA" id="ARBA00022777"/>
    </source>
</evidence>
<feature type="binding site" evidence="9">
    <location>
        <position position="258"/>
    </location>
    <ligand>
        <name>K(+)</name>
        <dbReference type="ChEBI" id="CHEBI:29103"/>
    </ligand>
</feature>
<feature type="binding site" evidence="9">
    <location>
        <position position="294"/>
    </location>
    <ligand>
        <name>K(+)</name>
        <dbReference type="ChEBI" id="CHEBI:29103"/>
    </ligand>
</feature>
<reference evidence="11 12" key="1">
    <citation type="submission" date="2016-07" db="EMBL/GenBank/DDBJ databases">
        <title>Pervasive Adenine N6-methylation of Active Genes in Fungi.</title>
        <authorList>
            <consortium name="DOE Joint Genome Institute"/>
            <person name="Mondo S.J."/>
            <person name="Dannebaum R.O."/>
            <person name="Kuo R.C."/>
            <person name="Labutti K."/>
            <person name="Haridas S."/>
            <person name="Kuo A."/>
            <person name="Salamov A."/>
            <person name="Ahrendt S.R."/>
            <person name="Lipzen A."/>
            <person name="Sullivan W."/>
            <person name="Andreopoulos W.B."/>
            <person name="Clum A."/>
            <person name="Lindquist E."/>
            <person name="Daum C."/>
            <person name="Ramamoorthy G.K."/>
            <person name="Gryganskyi A."/>
            <person name="Culley D."/>
            <person name="Magnuson J.K."/>
            <person name="James T.Y."/>
            <person name="O'Malley M.A."/>
            <person name="Stajich J.E."/>
            <person name="Spatafora J.W."/>
            <person name="Visel A."/>
            <person name="Grigoriev I.V."/>
        </authorList>
    </citation>
    <scope>NUCLEOTIDE SEQUENCE [LARGE SCALE GENOMIC DNA]</scope>
    <source>
        <strain evidence="11 12">CBS 931.73</strain>
    </source>
</reference>
<dbReference type="Proteomes" id="UP000193498">
    <property type="component" value="Unassembled WGS sequence"/>
</dbReference>
<evidence type="ECO:0000256" key="2">
    <source>
        <dbReference type="ARBA" id="ARBA00022723"/>
    </source>
</evidence>
<feature type="domain" description="Carbohydrate kinase PfkB" evidence="10">
    <location>
        <begin position="1"/>
        <end position="306"/>
    </location>
</feature>